<dbReference type="EMBL" id="JAWXYG010000011">
    <property type="protein sequence ID" value="KAK4259582.1"/>
    <property type="molecule type" value="Genomic_DNA"/>
</dbReference>
<comment type="caution">
    <text evidence="2">The sequence shown here is derived from an EMBL/GenBank/DDBJ whole genome shotgun (WGS) entry which is preliminary data.</text>
</comment>
<keyword evidence="3" id="KW-1185">Reference proteome</keyword>
<evidence type="ECO:0000259" key="1">
    <source>
        <dbReference type="Pfam" id="PF13456"/>
    </source>
</evidence>
<dbReference type="GO" id="GO:0004523">
    <property type="term" value="F:RNA-DNA hybrid ribonuclease activity"/>
    <property type="evidence" value="ECO:0007669"/>
    <property type="project" value="InterPro"/>
</dbReference>
<reference evidence="2" key="1">
    <citation type="submission" date="2023-10" db="EMBL/GenBank/DDBJ databases">
        <title>Chromosome-level genome of the transformable northern wattle, Acacia crassicarpa.</title>
        <authorList>
            <person name="Massaro I."/>
            <person name="Sinha N.R."/>
            <person name="Poethig S."/>
            <person name="Leichty A.R."/>
        </authorList>
    </citation>
    <scope>NUCLEOTIDE SEQUENCE</scope>
    <source>
        <strain evidence="2">Acra3RX</strain>
        <tissue evidence="2">Leaf</tissue>
    </source>
</reference>
<dbReference type="InterPro" id="IPR036397">
    <property type="entry name" value="RNaseH_sf"/>
</dbReference>
<evidence type="ECO:0000313" key="2">
    <source>
        <dbReference type="EMBL" id="KAK4259582.1"/>
    </source>
</evidence>
<accession>A0AAE1MA79</accession>
<dbReference type="CDD" id="cd06222">
    <property type="entry name" value="RNase_H_like"/>
    <property type="match status" value="1"/>
</dbReference>
<dbReference type="Proteomes" id="UP001293593">
    <property type="component" value="Unassembled WGS sequence"/>
</dbReference>
<dbReference type="Pfam" id="PF13456">
    <property type="entry name" value="RVT_3"/>
    <property type="match status" value="1"/>
</dbReference>
<sequence length="139" mass="14973">MVAGSSSAGCGGIIRDSHGDWVAGFTKFIGICSAYEAEEWTMISYGSCMGPTDLGFKHIIIESDAQELVGRVLDDNFVSGSLLVVRVSGSLLVVRIKEMRSKDWQMIFCHGPRELNRVADALTKMGISGSSTGSFEDLC</sequence>
<evidence type="ECO:0000313" key="3">
    <source>
        <dbReference type="Proteomes" id="UP001293593"/>
    </source>
</evidence>
<dbReference type="PANTHER" id="PTHR47723:SF19">
    <property type="entry name" value="POLYNUCLEOTIDYL TRANSFERASE, RIBONUCLEASE H-LIKE SUPERFAMILY PROTEIN"/>
    <property type="match status" value="1"/>
</dbReference>
<dbReference type="Gene3D" id="3.30.420.10">
    <property type="entry name" value="Ribonuclease H-like superfamily/Ribonuclease H"/>
    <property type="match status" value="1"/>
</dbReference>
<dbReference type="AlphaFoldDB" id="A0AAE1MA79"/>
<gene>
    <name evidence="2" type="ORF">QN277_005898</name>
</gene>
<proteinExistence type="predicted"/>
<organism evidence="2 3">
    <name type="scientific">Acacia crassicarpa</name>
    <name type="common">northern wattle</name>
    <dbReference type="NCBI Taxonomy" id="499986"/>
    <lineage>
        <taxon>Eukaryota</taxon>
        <taxon>Viridiplantae</taxon>
        <taxon>Streptophyta</taxon>
        <taxon>Embryophyta</taxon>
        <taxon>Tracheophyta</taxon>
        <taxon>Spermatophyta</taxon>
        <taxon>Magnoliopsida</taxon>
        <taxon>eudicotyledons</taxon>
        <taxon>Gunneridae</taxon>
        <taxon>Pentapetalae</taxon>
        <taxon>rosids</taxon>
        <taxon>fabids</taxon>
        <taxon>Fabales</taxon>
        <taxon>Fabaceae</taxon>
        <taxon>Caesalpinioideae</taxon>
        <taxon>mimosoid clade</taxon>
        <taxon>Acacieae</taxon>
        <taxon>Acacia</taxon>
    </lineage>
</organism>
<dbReference type="GO" id="GO:0003676">
    <property type="term" value="F:nucleic acid binding"/>
    <property type="evidence" value="ECO:0007669"/>
    <property type="project" value="InterPro"/>
</dbReference>
<dbReference type="PANTHER" id="PTHR47723">
    <property type="entry name" value="OS05G0353850 PROTEIN"/>
    <property type="match status" value="1"/>
</dbReference>
<name>A0AAE1MA79_9FABA</name>
<dbReference type="InterPro" id="IPR053151">
    <property type="entry name" value="RNase_H-like"/>
</dbReference>
<dbReference type="InterPro" id="IPR002156">
    <property type="entry name" value="RNaseH_domain"/>
</dbReference>
<dbReference type="InterPro" id="IPR044730">
    <property type="entry name" value="RNase_H-like_dom_plant"/>
</dbReference>
<protein>
    <recommendedName>
        <fullName evidence="1">RNase H type-1 domain-containing protein</fullName>
    </recommendedName>
</protein>
<feature type="domain" description="RNase H type-1" evidence="1">
    <location>
        <begin position="4"/>
        <end position="125"/>
    </location>
</feature>